<organism evidence="2 3">
    <name type="scientific">Streptomyces pseudovenezuelae</name>
    <dbReference type="NCBI Taxonomy" id="67350"/>
    <lineage>
        <taxon>Bacteria</taxon>
        <taxon>Bacillati</taxon>
        <taxon>Actinomycetota</taxon>
        <taxon>Actinomycetes</taxon>
        <taxon>Kitasatosporales</taxon>
        <taxon>Streptomycetaceae</taxon>
        <taxon>Streptomyces</taxon>
        <taxon>Streptomyces aurantiacus group</taxon>
    </lineage>
</organism>
<reference evidence="2 3" key="1">
    <citation type="submission" date="2015-10" db="EMBL/GenBank/DDBJ databases">
        <title>Draft genome sequence of Streptomyces pseudovenezuelae DSM 40212, type strain for the species Streptomyces pseudovenezuelae.</title>
        <authorList>
            <person name="Ruckert C."/>
            <person name="Winkler A."/>
            <person name="Kalinowski J."/>
            <person name="Kampfer P."/>
            <person name="Glaeser S."/>
        </authorList>
    </citation>
    <scope>NUCLEOTIDE SEQUENCE [LARGE SCALE GENOMIC DNA]</scope>
    <source>
        <strain evidence="2 3">DSM 40212</strain>
    </source>
</reference>
<evidence type="ECO:0000313" key="2">
    <source>
        <dbReference type="EMBL" id="KUM83252.1"/>
    </source>
</evidence>
<gene>
    <name evidence="2" type="ORF">AQI94_37575</name>
</gene>
<dbReference type="Gene3D" id="3.40.50.10140">
    <property type="entry name" value="Toll/interleukin-1 receptor homology (TIR) domain"/>
    <property type="match status" value="1"/>
</dbReference>
<feature type="domain" description="TIR" evidence="1">
    <location>
        <begin position="2"/>
        <end position="120"/>
    </location>
</feature>
<name>A0A101MYJ4_9ACTN</name>
<dbReference type="GO" id="GO:0007165">
    <property type="term" value="P:signal transduction"/>
    <property type="evidence" value="ECO:0007669"/>
    <property type="project" value="InterPro"/>
</dbReference>
<dbReference type="AlphaFoldDB" id="A0A101MYJ4"/>
<dbReference type="InterPro" id="IPR035897">
    <property type="entry name" value="Toll_tir_struct_dom_sf"/>
</dbReference>
<evidence type="ECO:0000313" key="3">
    <source>
        <dbReference type="Proteomes" id="UP000053039"/>
    </source>
</evidence>
<dbReference type="SUPFAM" id="SSF52200">
    <property type="entry name" value="Toll/Interleukin receptor TIR domain"/>
    <property type="match status" value="1"/>
</dbReference>
<evidence type="ECO:0000259" key="1">
    <source>
        <dbReference type="Pfam" id="PF13676"/>
    </source>
</evidence>
<dbReference type="EMBL" id="LMWM01000048">
    <property type="protein sequence ID" value="KUM83252.1"/>
    <property type="molecule type" value="Genomic_DNA"/>
</dbReference>
<dbReference type="Proteomes" id="UP000053039">
    <property type="component" value="Unassembled WGS sequence"/>
</dbReference>
<dbReference type="Pfam" id="PF13676">
    <property type="entry name" value="TIR_2"/>
    <property type="match status" value="1"/>
</dbReference>
<accession>A0A101MYJ4</accession>
<comment type="caution">
    <text evidence="2">The sequence shown here is derived from an EMBL/GenBank/DDBJ whole genome shotgun (WGS) entry which is preliminary data.</text>
</comment>
<protein>
    <submittedName>
        <fullName evidence="2">Molecular chaperone Tir</fullName>
    </submittedName>
</protein>
<proteinExistence type="predicted"/>
<sequence length="141" mass="15505">MSYTAADRRWAVWIAWELEEAGYGALVQEWDFVPGSNWQMGMERGVSECDRTIAVLSPAYLRSVYGRQEWQAAQGADPTGFARRLVPVRVAPCAPRGLLAAVVFIDLVGLTGDRARERLLEGIGGARDGRAKPSARPRFPG</sequence>
<dbReference type="InterPro" id="IPR000157">
    <property type="entry name" value="TIR_dom"/>
</dbReference>